<proteinExistence type="predicted"/>
<accession>A0A2G8JFI4</accession>
<dbReference type="InterPro" id="IPR050730">
    <property type="entry name" value="UBX_domain-protein"/>
</dbReference>
<feature type="domain" description="UBX" evidence="5">
    <location>
        <begin position="372"/>
        <end position="425"/>
    </location>
</feature>
<dbReference type="Proteomes" id="UP000230750">
    <property type="component" value="Unassembled WGS sequence"/>
</dbReference>
<dbReference type="InterPro" id="IPR049483">
    <property type="entry name" value="FAF1_2-like_UAS"/>
</dbReference>
<dbReference type="SUPFAM" id="SSF54236">
    <property type="entry name" value="Ubiquitin-like"/>
    <property type="match status" value="1"/>
</dbReference>
<keyword evidence="2" id="KW-0963">Cytoplasm</keyword>
<evidence type="ECO:0000259" key="5">
    <source>
        <dbReference type="PROSITE" id="PS50033"/>
    </source>
</evidence>
<dbReference type="AlphaFoldDB" id="A0A2G8JFI4"/>
<keyword evidence="3" id="KW-0175">Coiled coil</keyword>
<dbReference type="InterPro" id="IPR036249">
    <property type="entry name" value="Thioredoxin-like_sf"/>
</dbReference>
<dbReference type="EMBL" id="MRZV01002158">
    <property type="protein sequence ID" value="PIK34493.1"/>
    <property type="molecule type" value="Genomic_DNA"/>
</dbReference>
<sequence>MGKLTSNRQNNKVPIGLVSVSQINIITVIEKDLSGIEDIERCKRILQQHNYNIEAAVQDTLNESEGRPLVYNQPQSQPQERPPTVDTQPFVQRVYTVARPLPSHGWFEWSYMLILLPFRFVYSTIFDVFRWIGRILWNDPRLNVVDPQGDVLKFVRYFTELYGLVHPNFYLGTYSQALNDAKRDLKYVLVYLHSNEHQDTDHFCRTTLANDDVTNFVNEHMIFWAASVDTPEGYRVSRALKENTYPFLALIVLRNSKLTVVLKIEGPIEPEDLVAKLTRGMRDNEGYLVAARQERADISLSQNLRQEQDEAYRESLRQDEEKEKKKRVEQEKLEQEEAARKEEEQRSQQLKEDKIRMRLEKAANLPAEPDADDPECVRLLIKLPNGVRLDRCFRKTDSLEVIYDYVYVQDDVPEEFQLQTNYPRRVLQCQPAGKEAPPLYQQWMRPV</sequence>
<comment type="subcellular location">
    <subcellularLocation>
        <location evidence="1">Cytoplasm</location>
    </subcellularLocation>
</comment>
<protein>
    <submittedName>
        <fullName evidence="6">Putative FAS-associated factor 2</fullName>
    </submittedName>
</protein>
<dbReference type="PANTHER" id="PTHR23322:SF1">
    <property type="entry name" value="FAS-ASSOCIATED FACTOR 2"/>
    <property type="match status" value="1"/>
</dbReference>
<dbReference type="STRING" id="307972.A0A2G8JFI4"/>
<feature type="region of interest" description="Disordered" evidence="4">
    <location>
        <begin position="309"/>
        <end position="354"/>
    </location>
</feature>
<dbReference type="Pfam" id="PF21021">
    <property type="entry name" value="FAF1"/>
    <property type="match status" value="1"/>
</dbReference>
<evidence type="ECO:0000313" key="7">
    <source>
        <dbReference type="Proteomes" id="UP000230750"/>
    </source>
</evidence>
<dbReference type="InterPro" id="IPR029071">
    <property type="entry name" value="Ubiquitin-like_domsf"/>
</dbReference>
<dbReference type="Pfam" id="PF00789">
    <property type="entry name" value="UBX"/>
    <property type="match status" value="1"/>
</dbReference>
<dbReference type="Pfam" id="PF22566">
    <property type="entry name" value="UBA_8"/>
    <property type="match status" value="1"/>
</dbReference>
<evidence type="ECO:0000256" key="4">
    <source>
        <dbReference type="SAM" id="MobiDB-lite"/>
    </source>
</evidence>
<dbReference type="Gene3D" id="3.40.30.10">
    <property type="entry name" value="Glutaredoxin"/>
    <property type="match status" value="1"/>
</dbReference>
<keyword evidence="7" id="KW-1185">Reference proteome</keyword>
<dbReference type="SMART" id="SM00594">
    <property type="entry name" value="UAS"/>
    <property type="match status" value="1"/>
</dbReference>
<dbReference type="GO" id="GO:0005783">
    <property type="term" value="C:endoplasmic reticulum"/>
    <property type="evidence" value="ECO:0007669"/>
    <property type="project" value="TreeGrafter"/>
</dbReference>
<organism evidence="6 7">
    <name type="scientific">Stichopus japonicus</name>
    <name type="common">Sea cucumber</name>
    <dbReference type="NCBI Taxonomy" id="307972"/>
    <lineage>
        <taxon>Eukaryota</taxon>
        <taxon>Metazoa</taxon>
        <taxon>Echinodermata</taxon>
        <taxon>Eleutherozoa</taxon>
        <taxon>Echinozoa</taxon>
        <taxon>Holothuroidea</taxon>
        <taxon>Aspidochirotacea</taxon>
        <taxon>Aspidochirotida</taxon>
        <taxon>Stichopodidae</taxon>
        <taxon>Apostichopus</taxon>
    </lineage>
</organism>
<evidence type="ECO:0000256" key="2">
    <source>
        <dbReference type="ARBA" id="ARBA00022490"/>
    </source>
</evidence>
<dbReference type="Gene3D" id="3.10.20.90">
    <property type="entry name" value="Phosphatidylinositol 3-kinase Catalytic Subunit, Chain A, domain 1"/>
    <property type="match status" value="1"/>
</dbReference>
<dbReference type="PROSITE" id="PS50033">
    <property type="entry name" value="UBX"/>
    <property type="match status" value="1"/>
</dbReference>
<dbReference type="SUPFAM" id="SSF52833">
    <property type="entry name" value="Thioredoxin-like"/>
    <property type="match status" value="1"/>
</dbReference>
<gene>
    <name evidence="6" type="ORF">BSL78_28681</name>
</gene>
<dbReference type="InterPro" id="IPR006577">
    <property type="entry name" value="UAS"/>
</dbReference>
<dbReference type="GO" id="GO:0043130">
    <property type="term" value="F:ubiquitin binding"/>
    <property type="evidence" value="ECO:0007669"/>
    <property type="project" value="TreeGrafter"/>
</dbReference>
<evidence type="ECO:0000256" key="1">
    <source>
        <dbReference type="ARBA" id="ARBA00004496"/>
    </source>
</evidence>
<dbReference type="InterPro" id="IPR001012">
    <property type="entry name" value="UBX_dom"/>
</dbReference>
<dbReference type="Gene3D" id="1.10.8.10">
    <property type="entry name" value="DNA helicase RuvA subunit, C-terminal domain"/>
    <property type="match status" value="1"/>
</dbReference>
<dbReference type="PANTHER" id="PTHR23322">
    <property type="entry name" value="FAS-ASSOCIATED PROTEIN"/>
    <property type="match status" value="1"/>
</dbReference>
<evidence type="ECO:0000256" key="3">
    <source>
        <dbReference type="ARBA" id="ARBA00023054"/>
    </source>
</evidence>
<dbReference type="GO" id="GO:0036503">
    <property type="term" value="P:ERAD pathway"/>
    <property type="evidence" value="ECO:0007669"/>
    <property type="project" value="TreeGrafter"/>
</dbReference>
<dbReference type="OrthoDB" id="1026733at2759"/>
<dbReference type="InterPro" id="IPR054109">
    <property type="entry name" value="UBA_8"/>
</dbReference>
<evidence type="ECO:0000313" key="6">
    <source>
        <dbReference type="EMBL" id="PIK34493.1"/>
    </source>
</evidence>
<comment type="caution">
    <text evidence="6">The sequence shown here is derived from an EMBL/GenBank/DDBJ whole genome shotgun (WGS) entry which is preliminary data.</text>
</comment>
<name>A0A2G8JFI4_STIJA</name>
<reference evidence="6 7" key="1">
    <citation type="journal article" date="2017" name="PLoS Biol.">
        <title>The sea cucumber genome provides insights into morphological evolution and visceral regeneration.</title>
        <authorList>
            <person name="Zhang X."/>
            <person name="Sun L."/>
            <person name="Yuan J."/>
            <person name="Sun Y."/>
            <person name="Gao Y."/>
            <person name="Zhang L."/>
            <person name="Li S."/>
            <person name="Dai H."/>
            <person name="Hamel J.F."/>
            <person name="Liu C."/>
            <person name="Yu Y."/>
            <person name="Liu S."/>
            <person name="Lin W."/>
            <person name="Guo K."/>
            <person name="Jin S."/>
            <person name="Xu P."/>
            <person name="Storey K.B."/>
            <person name="Huan P."/>
            <person name="Zhang T."/>
            <person name="Zhou Y."/>
            <person name="Zhang J."/>
            <person name="Lin C."/>
            <person name="Li X."/>
            <person name="Xing L."/>
            <person name="Huo D."/>
            <person name="Sun M."/>
            <person name="Wang L."/>
            <person name="Mercier A."/>
            <person name="Li F."/>
            <person name="Yang H."/>
            <person name="Xiang J."/>
        </authorList>
    </citation>
    <scope>NUCLEOTIDE SEQUENCE [LARGE SCALE GENOMIC DNA]</scope>
    <source>
        <strain evidence="6">Shaxun</strain>
        <tissue evidence="6">Muscle</tissue>
    </source>
</reference>